<dbReference type="RefSeq" id="WP_266060331.1">
    <property type="nucleotide sequence ID" value="NZ_JAPKFM010000003.1"/>
</dbReference>
<gene>
    <name evidence="1" type="ORF">OSB52_04095</name>
</gene>
<protein>
    <submittedName>
        <fullName evidence="1">Nitrate ABC transporter substrate-binding protein</fullName>
    </submittedName>
</protein>
<proteinExistence type="predicted"/>
<dbReference type="Proteomes" id="UP001143347">
    <property type="component" value="Unassembled WGS sequence"/>
</dbReference>
<organism evidence="1 2">
    <name type="scientific">Gordonia aquimaris</name>
    <dbReference type="NCBI Taxonomy" id="2984863"/>
    <lineage>
        <taxon>Bacteria</taxon>
        <taxon>Bacillati</taxon>
        <taxon>Actinomycetota</taxon>
        <taxon>Actinomycetes</taxon>
        <taxon>Mycobacteriales</taxon>
        <taxon>Gordoniaceae</taxon>
        <taxon>Gordonia</taxon>
    </lineage>
</organism>
<accession>A0A9X3I4A1</accession>
<dbReference type="AlphaFoldDB" id="A0A9X3I4A1"/>
<sequence>MFTVPTIDISSYVDPAGAPADRARVARELDDACCAAALAGCGSDDGTDSASTGSLAPASTETNLAEVCPENVVVQLQWQPQSDMAGVIGLLGPGYQVDTDTKSVSGPLAFDGQDTGVDITLRAGGPAIGFQSVPSAMYADDSIDLGLVHGDQLIAAATDQRVVGVTPLLQYNPSILMWDPETHPEQQTIADIGKTDETVVVSKDQIFPQWLVAKGLLKQSQLDTSYDGAPARFVGDPSISQQGFANSEPYTYEHETPSWDKPIAYAMVKDAGYDVYASNVSVRADRLDSLTPCLQKLVPMIQQTGKDYVAAPDAINATIVDWVSQDVGFTPYSEGEAAYSAALLKDKAVIAPGSDGVWGSYDMAKAQSIIDDLTPILNESGAGLPTELPADQLFTTEFISDQVR</sequence>
<evidence type="ECO:0000313" key="2">
    <source>
        <dbReference type="Proteomes" id="UP001143347"/>
    </source>
</evidence>
<dbReference type="Gene3D" id="3.40.190.10">
    <property type="entry name" value="Periplasmic binding protein-like II"/>
    <property type="match status" value="2"/>
</dbReference>
<keyword evidence="2" id="KW-1185">Reference proteome</keyword>
<name>A0A9X3I4A1_9ACTN</name>
<comment type="caution">
    <text evidence="1">The sequence shown here is derived from an EMBL/GenBank/DDBJ whole genome shotgun (WGS) entry which is preliminary data.</text>
</comment>
<dbReference type="EMBL" id="JAPKFM010000003">
    <property type="protein sequence ID" value="MCX2963269.1"/>
    <property type="molecule type" value="Genomic_DNA"/>
</dbReference>
<reference evidence="1" key="1">
    <citation type="submission" date="2022-10" db="EMBL/GenBank/DDBJ databases">
        <title>WGS of marine actinomycetes from Thailand.</title>
        <authorList>
            <person name="Thawai C."/>
        </authorList>
    </citation>
    <scope>NUCLEOTIDE SEQUENCE</scope>
    <source>
        <strain evidence="1">SW21</strain>
    </source>
</reference>
<evidence type="ECO:0000313" key="1">
    <source>
        <dbReference type="EMBL" id="MCX2963269.1"/>
    </source>
</evidence>